<gene>
    <name evidence="11" type="primary">miaB</name>
    <name evidence="15" type="ordered locus">Mahau_1931</name>
</gene>
<evidence type="ECO:0000256" key="7">
    <source>
        <dbReference type="ARBA" id="ARBA00022723"/>
    </source>
</evidence>
<dbReference type="PANTHER" id="PTHR43020:SF2">
    <property type="entry name" value="MITOCHONDRIAL TRNA METHYLTHIOTRANSFERASE CDK5RAP1"/>
    <property type="match status" value="1"/>
</dbReference>
<feature type="domain" description="MTTase N-terminal" evidence="13">
    <location>
        <begin position="4"/>
        <end position="122"/>
    </location>
</feature>
<dbReference type="SFLD" id="SFLDS00029">
    <property type="entry name" value="Radical_SAM"/>
    <property type="match status" value="1"/>
</dbReference>
<evidence type="ECO:0000256" key="11">
    <source>
        <dbReference type="HAMAP-Rule" id="MF_01864"/>
    </source>
</evidence>
<evidence type="ECO:0000256" key="3">
    <source>
        <dbReference type="ARBA" id="ARBA00022490"/>
    </source>
</evidence>
<dbReference type="GO" id="GO:0051539">
    <property type="term" value="F:4 iron, 4 sulfur cluster binding"/>
    <property type="evidence" value="ECO:0007669"/>
    <property type="project" value="UniProtKB-UniRule"/>
</dbReference>
<dbReference type="RefSeq" id="WP_013781535.1">
    <property type="nucleotide sequence ID" value="NC_015520.1"/>
</dbReference>
<keyword evidence="6 11" id="KW-0819">tRNA processing</keyword>
<dbReference type="HOGENOM" id="CLU_018697_2_0_9"/>
<dbReference type="PROSITE" id="PS50926">
    <property type="entry name" value="TRAM"/>
    <property type="match status" value="1"/>
</dbReference>
<comment type="similarity">
    <text evidence="11">Belongs to the methylthiotransferase family. MiaB subfamily.</text>
</comment>
<dbReference type="InterPro" id="IPR002792">
    <property type="entry name" value="TRAM_dom"/>
</dbReference>
<dbReference type="KEGG" id="mas:Mahau_1931"/>
<evidence type="ECO:0000259" key="14">
    <source>
        <dbReference type="PROSITE" id="PS51918"/>
    </source>
</evidence>
<protein>
    <recommendedName>
        <fullName evidence="10 11">tRNA-2-methylthio-N(6)-dimethylallyladenosine synthase</fullName>
        <ecNumber evidence="10 11">2.8.4.3</ecNumber>
    </recommendedName>
    <alternativeName>
        <fullName evidence="11">(Dimethylallyl)adenosine tRNA methylthiotransferase MiaB</fullName>
    </alternativeName>
    <alternativeName>
        <fullName evidence="11">tRNA-i(6)A37 methylthiotransferase</fullName>
    </alternativeName>
</protein>
<keyword evidence="5 11" id="KW-0949">S-adenosyl-L-methionine</keyword>
<feature type="binding site" evidence="11">
    <location>
        <position position="13"/>
    </location>
    <ligand>
        <name>[4Fe-4S] cluster</name>
        <dbReference type="ChEBI" id="CHEBI:49883"/>
        <label>1</label>
    </ligand>
</feature>
<keyword evidence="16" id="KW-1185">Reference proteome</keyword>
<feature type="domain" description="TRAM" evidence="12">
    <location>
        <begin position="378"/>
        <end position="441"/>
    </location>
</feature>
<dbReference type="NCBIfam" id="TIGR01574">
    <property type="entry name" value="miaB-methiolase"/>
    <property type="match status" value="1"/>
</dbReference>
<comment type="subcellular location">
    <subcellularLocation>
        <location evidence="11">Cytoplasm</location>
    </subcellularLocation>
</comment>
<dbReference type="STRING" id="697281.Mahau_1931"/>
<feature type="binding site" evidence="11">
    <location>
        <position position="166"/>
    </location>
    <ligand>
        <name>[4Fe-4S] cluster</name>
        <dbReference type="ChEBI" id="CHEBI:49883"/>
        <label>2</label>
        <note>4Fe-4S-S-AdoMet</note>
    </ligand>
</feature>
<dbReference type="EC" id="2.8.4.3" evidence="10 11"/>
<reference evidence="16" key="1">
    <citation type="submission" date="2010-11" db="EMBL/GenBank/DDBJ databases">
        <title>The complete genome of Mahella australiensis DSM 15567.</title>
        <authorList>
            <consortium name="US DOE Joint Genome Institute (JGI-PGF)"/>
            <person name="Lucas S."/>
            <person name="Copeland A."/>
            <person name="Lapidus A."/>
            <person name="Bruce D."/>
            <person name="Goodwin L."/>
            <person name="Pitluck S."/>
            <person name="Kyrpides N."/>
            <person name="Mavromatis K."/>
            <person name="Pagani I."/>
            <person name="Ivanova N."/>
            <person name="Teshima H."/>
            <person name="Brettin T."/>
            <person name="Detter J.C."/>
            <person name="Han C."/>
            <person name="Tapia R."/>
            <person name="Land M."/>
            <person name="Hauser L."/>
            <person name="Markowitz V."/>
            <person name="Cheng J.-F."/>
            <person name="Hugenholtz P."/>
            <person name="Woyke T."/>
            <person name="Wu D."/>
            <person name="Spring S."/>
            <person name="Pukall R."/>
            <person name="Steenblock K."/>
            <person name="Schneider S."/>
            <person name="Klenk H.-P."/>
            <person name="Eisen J.A."/>
        </authorList>
    </citation>
    <scope>NUCLEOTIDE SEQUENCE [LARGE SCALE GENOMIC DNA]</scope>
    <source>
        <strain evidence="16">DSM 15567 / CIP 107919 / 50-1 BON</strain>
    </source>
</reference>
<comment type="cofactor">
    <cofactor evidence="11">
        <name>[4Fe-4S] cluster</name>
        <dbReference type="ChEBI" id="CHEBI:49883"/>
    </cofactor>
    <text evidence="11">Binds 2 [4Fe-4S] clusters. One cluster is coordinated with 3 cysteines and an exchangeable S-adenosyl-L-methionine.</text>
</comment>
<evidence type="ECO:0000256" key="4">
    <source>
        <dbReference type="ARBA" id="ARBA00022679"/>
    </source>
</evidence>
<dbReference type="PROSITE" id="PS01278">
    <property type="entry name" value="MTTASE_RADICAL"/>
    <property type="match status" value="1"/>
</dbReference>
<dbReference type="SMART" id="SM00729">
    <property type="entry name" value="Elp3"/>
    <property type="match status" value="1"/>
</dbReference>
<dbReference type="FunFam" id="3.80.30.20:FF:000001">
    <property type="entry name" value="tRNA-2-methylthio-N(6)-dimethylallyladenosine synthase 2"/>
    <property type="match status" value="1"/>
</dbReference>
<dbReference type="InterPro" id="IPR013848">
    <property type="entry name" value="Methylthiotransferase_N"/>
</dbReference>
<comment type="subunit">
    <text evidence="11">Monomer.</text>
</comment>
<dbReference type="SFLD" id="SFLDF00273">
    <property type="entry name" value="(dimethylallyl)adenosine_tRNA"/>
    <property type="match status" value="1"/>
</dbReference>
<dbReference type="Gene3D" id="3.80.30.20">
    <property type="entry name" value="tm_1862 like domain"/>
    <property type="match status" value="1"/>
</dbReference>
<dbReference type="SFLD" id="SFLDG01061">
    <property type="entry name" value="methylthiotransferase"/>
    <property type="match status" value="1"/>
</dbReference>
<dbReference type="AlphaFoldDB" id="F4A1Q7"/>
<accession>F4A1Q7</accession>
<dbReference type="Pfam" id="PF00919">
    <property type="entry name" value="UPF0004"/>
    <property type="match status" value="1"/>
</dbReference>
<evidence type="ECO:0000256" key="8">
    <source>
        <dbReference type="ARBA" id="ARBA00023004"/>
    </source>
</evidence>
<keyword evidence="7 11" id="KW-0479">Metal-binding</keyword>
<dbReference type="PROSITE" id="PS51918">
    <property type="entry name" value="RADICAL_SAM"/>
    <property type="match status" value="1"/>
</dbReference>
<name>F4A1Q7_MAHA5</name>
<feature type="binding site" evidence="11">
    <location>
        <position position="163"/>
    </location>
    <ligand>
        <name>[4Fe-4S] cluster</name>
        <dbReference type="ChEBI" id="CHEBI:49883"/>
        <label>2</label>
        <note>4Fe-4S-S-AdoMet</note>
    </ligand>
</feature>
<comment type="function">
    <text evidence="1 11">Catalyzes the methylthiolation of N6-(dimethylallyl)adenosine (i(6)A), leading to the formation of 2-methylthio-N6-(dimethylallyl)adenosine (ms(2)i(6)A) at position 37 in tRNAs that read codons beginning with uridine.</text>
</comment>
<keyword evidence="2 11" id="KW-0004">4Fe-4S</keyword>
<dbReference type="Proteomes" id="UP000008457">
    <property type="component" value="Chromosome"/>
</dbReference>
<comment type="catalytic activity">
    <reaction evidence="11">
        <text>N(6)-dimethylallyladenosine(37) in tRNA + (sulfur carrier)-SH + AH2 + 2 S-adenosyl-L-methionine = 2-methylsulfanyl-N(6)-dimethylallyladenosine(37) in tRNA + (sulfur carrier)-H + 5'-deoxyadenosine + L-methionine + A + S-adenosyl-L-homocysteine + 2 H(+)</text>
        <dbReference type="Rhea" id="RHEA:37067"/>
        <dbReference type="Rhea" id="RHEA-COMP:10375"/>
        <dbReference type="Rhea" id="RHEA-COMP:10376"/>
        <dbReference type="Rhea" id="RHEA-COMP:14737"/>
        <dbReference type="Rhea" id="RHEA-COMP:14739"/>
        <dbReference type="ChEBI" id="CHEBI:13193"/>
        <dbReference type="ChEBI" id="CHEBI:15378"/>
        <dbReference type="ChEBI" id="CHEBI:17319"/>
        <dbReference type="ChEBI" id="CHEBI:17499"/>
        <dbReference type="ChEBI" id="CHEBI:29917"/>
        <dbReference type="ChEBI" id="CHEBI:57844"/>
        <dbReference type="ChEBI" id="CHEBI:57856"/>
        <dbReference type="ChEBI" id="CHEBI:59789"/>
        <dbReference type="ChEBI" id="CHEBI:64428"/>
        <dbReference type="ChEBI" id="CHEBI:74415"/>
        <dbReference type="ChEBI" id="CHEBI:74417"/>
        <dbReference type="EC" id="2.8.4.3"/>
    </reaction>
</comment>
<dbReference type="InterPro" id="IPR038135">
    <property type="entry name" value="Methylthiotransferase_N_sf"/>
</dbReference>
<keyword evidence="3 11" id="KW-0963">Cytoplasm</keyword>
<dbReference type="InterPro" id="IPR005839">
    <property type="entry name" value="Methylthiotransferase"/>
</dbReference>
<reference evidence="15 16" key="2">
    <citation type="journal article" date="2011" name="Stand. Genomic Sci.">
        <title>Complete genome sequence of Mahella australiensis type strain (50-1 BON).</title>
        <authorList>
            <person name="Sikorski J."/>
            <person name="Teshima H."/>
            <person name="Nolan M."/>
            <person name="Lucas S."/>
            <person name="Hammon N."/>
            <person name="Deshpande S."/>
            <person name="Cheng J.F."/>
            <person name="Pitluck S."/>
            <person name="Liolios K."/>
            <person name="Pagani I."/>
            <person name="Ivanova N."/>
            <person name="Huntemann M."/>
            <person name="Mavromatis K."/>
            <person name="Ovchinikova G."/>
            <person name="Pati A."/>
            <person name="Tapia R."/>
            <person name="Han C."/>
            <person name="Goodwin L."/>
            <person name="Chen A."/>
            <person name="Palaniappan K."/>
            <person name="Land M."/>
            <person name="Hauser L."/>
            <person name="Ngatchou-Djao O.D."/>
            <person name="Rohde M."/>
            <person name="Pukall R."/>
            <person name="Spring S."/>
            <person name="Abt B."/>
            <person name="Goker M."/>
            <person name="Detter J.C."/>
            <person name="Woyke T."/>
            <person name="Bristow J."/>
            <person name="Markowitz V."/>
            <person name="Hugenholtz P."/>
            <person name="Eisen J.A."/>
            <person name="Kyrpides N.C."/>
            <person name="Klenk H.P."/>
            <person name="Lapidus A."/>
        </authorList>
    </citation>
    <scope>NUCLEOTIDE SEQUENCE [LARGE SCALE GENOMIC DNA]</scope>
    <source>
        <strain evidence="16">DSM 15567 / CIP 107919 / 50-1 BON</strain>
    </source>
</reference>
<dbReference type="EMBL" id="CP002360">
    <property type="protein sequence ID" value="AEE97107.1"/>
    <property type="molecule type" value="Genomic_DNA"/>
</dbReference>
<keyword evidence="8 11" id="KW-0408">Iron</keyword>
<dbReference type="GO" id="GO:0046872">
    <property type="term" value="F:metal ion binding"/>
    <property type="evidence" value="ECO:0007669"/>
    <property type="project" value="UniProtKB-KW"/>
</dbReference>
<dbReference type="Gene3D" id="3.40.50.12160">
    <property type="entry name" value="Methylthiotransferase, N-terminal domain"/>
    <property type="match status" value="1"/>
</dbReference>
<dbReference type="Pfam" id="PF01938">
    <property type="entry name" value="TRAM"/>
    <property type="match status" value="1"/>
</dbReference>
<dbReference type="SFLD" id="SFLDG01082">
    <property type="entry name" value="B12-binding_domain_containing"/>
    <property type="match status" value="1"/>
</dbReference>
<dbReference type="Pfam" id="PF04055">
    <property type="entry name" value="Radical_SAM"/>
    <property type="match status" value="1"/>
</dbReference>
<proteinExistence type="inferred from homology"/>
<dbReference type="InterPro" id="IPR020612">
    <property type="entry name" value="Methylthiotransferase_CS"/>
</dbReference>
<dbReference type="NCBIfam" id="TIGR00089">
    <property type="entry name" value="MiaB/RimO family radical SAM methylthiotransferase"/>
    <property type="match status" value="1"/>
</dbReference>
<evidence type="ECO:0000256" key="5">
    <source>
        <dbReference type="ARBA" id="ARBA00022691"/>
    </source>
</evidence>
<keyword evidence="4 11" id="KW-0808">Transferase</keyword>
<dbReference type="InterPro" id="IPR007197">
    <property type="entry name" value="rSAM"/>
</dbReference>
<feature type="binding site" evidence="11">
    <location>
        <position position="83"/>
    </location>
    <ligand>
        <name>[4Fe-4S] cluster</name>
        <dbReference type="ChEBI" id="CHEBI:49883"/>
        <label>1</label>
    </ligand>
</feature>
<feature type="binding site" evidence="11">
    <location>
        <position position="49"/>
    </location>
    <ligand>
        <name>[4Fe-4S] cluster</name>
        <dbReference type="ChEBI" id="CHEBI:49883"/>
        <label>1</label>
    </ligand>
</feature>
<evidence type="ECO:0000256" key="6">
    <source>
        <dbReference type="ARBA" id="ARBA00022694"/>
    </source>
</evidence>
<evidence type="ECO:0000256" key="9">
    <source>
        <dbReference type="ARBA" id="ARBA00023014"/>
    </source>
</evidence>
<evidence type="ECO:0000256" key="1">
    <source>
        <dbReference type="ARBA" id="ARBA00003234"/>
    </source>
</evidence>
<feature type="domain" description="Radical SAM core" evidence="14">
    <location>
        <begin position="145"/>
        <end position="375"/>
    </location>
</feature>
<dbReference type="HAMAP" id="MF_01864">
    <property type="entry name" value="tRNA_metthiotr_MiaB"/>
    <property type="match status" value="1"/>
</dbReference>
<dbReference type="InterPro" id="IPR006463">
    <property type="entry name" value="MiaB_methiolase"/>
</dbReference>
<dbReference type="SUPFAM" id="SSF102114">
    <property type="entry name" value="Radical SAM enzymes"/>
    <property type="match status" value="1"/>
</dbReference>
<dbReference type="PANTHER" id="PTHR43020">
    <property type="entry name" value="CDK5 REGULATORY SUBUNIT-ASSOCIATED PROTEIN 1"/>
    <property type="match status" value="1"/>
</dbReference>
<dbReference type="PROSITE" id="PS51449">
    <property type="entry name" value="MTTASE_N"/>
    <property type="match status" value="1"/>
</dbReference>
<organism evidence="15 16">
    <name type="scientific">Mahella australiensis (strain DSM 15567 / CIP 107919 / 50-1 BON)</name>
    <dbReference type="NCBI Taxonomy" id="697281"/>
    <lineage>
        <taxon>Bacteria</taxon>
        <taxon>Bacillati</taxon>
        <taxon>Bacillota</taxon>
        <taxon>Clostridia</taxon>
        <taxon>Thermoanaerobacterales</taxon>
        <taxon>Thermoanaerobacterales Family IV. Incertae Sedis</taxon>
        <taxon>Mahella</taxon>
    </lineage>
</organism>
<dbReference type="InterPro" id="IPR058240">
    <property type="entry name" value="rSAM_sf"/>
</dbReference>
<dbReference type="GO" id="GO:0035597">
    <property type="term" value="F:tRNA-2-methylthio-N(6)-dimethylallyladenosine(37) synthase activity"/>
    <property type="evidence" value="ECO:0007669"/>
    <property type="project" value="UniProtKB-EC"/>
</dbReference>
<evidence type="ECO:0000256" key="10">
    <source>
        <dbReference type="ARBA" id="ARBA00033765"/>
    </source>
</evidence>
<dbReference type="InterPro" id="IPR006638">
    <property type="entry name" value="Elp3/MiaA/NifB-like_rSAM"/>
</dbReference>
<evidence type="ECO:0000313" key="15">
    <source>
        <dbReference type="EMBL" id="AEE97107.1"/>
    </source>
</evidence>
<evidence type="ECO:0000259" key="13">
    <source>
        <dbReference type="PROSITE" id="PS51449"/>
    </source>
</evidence>
<keyword evidence="9 11" id="KW-0411">Iron-sulfur</keyword>
<dbReference type="GO" id="GO:0005829">
    <property type="term" value="C:cytosol"/>
    <property type="evidence" value="ECO:0007669"/>
    <property type="project" value="TreeGrafter"/>
</dbReference>
<dbReference type="eggNOG" id="COG0621">
    <property type="taxonomic scope" value="Bacteria"/>
</dbReference>
<dbReference type="CDD" id="cd01335">
    <property type="entry name" value="Radical_SAM"/>
    <property type="match status" value="1"/>
</dbReference>
<evidence type="ECO:0000259" key="12">
    <source>
        <dbReference type="PROSITE" id="PS50926"/>
    </source>
</evidence>
<sequence length="443" mass="50388">MDNKKFTIVTYGCQMNEHDSEKMAGILSDMGYEWTEDKAGADIILFNTCCVREHAEQRVYGNIGMLKPLKQVNPDLIIGVCGCMMQQEGMAQKLAQTFPFVDIIFGTHNLNELPKLIDEAKASRFTVVDIHEQDHEFDESMPIRRASKVSAWVTVMYGCNNFCTYCIVPYVRGREHSRRPDDIVNEVKELADQGYKEITLLGQNVNSYGKDSDEKVEFADLLRMLDDIEGVERIRFTTSHPKDLSDNLIYAMRDCKKVCHQLHLPVQSGSTRILRRMNRHYTKEGYLELVEKIKANIPDIALSTDIIVGFPGETDEDFEDTLDVVRRAQYDLAYTFIYSKRSGTPAAKLEDPTPREIKQQRLQRLIDLQTAITREKNQRLNGAVVEVLVEGPSRNGKGQMMGRTTGNKVVNFEGNASLIGKLVDVLITEPSTWFLNGRLMNVK</sequence>
<evidence type="ECO:0000313" key="16">
    <source>
        <dbReference type="Proteomes" id="UP000008457"/>
    </source>
</evidence>
<dbReference type="InterPro" id="IPR023404">
    <property type="entry name" value="rSAM_horseshoe"/>
</dbReference>
<feature type="binding site" evidence="11">
    <location>
        <position position="159"/>
    </location>
    <ligand>
        <name>[4Fe-4S] cluster</name>
        <dbReference type="ChEBI" id="CHEBI:49883"/>
        <label>2</label>
        <note>4Fe-4S-S-AdoMet</note>
    </ligand>
</feature>
<evidence type="ECO:0000256" key="2">
    <source>
        <dbReference type="ARBA" id="ARBA00022485"/>
    </source>
</evidence>
<dbReference type="FunFam" id="3.40.50.12160:FF:000006">
    <property type="entry name" value="tRNA-2-methylthio-N(6)-dimethylallyladenosine synthase"/>
    <property type="match status" value="1"/>
</dbReference>